<dbReference type="AlphaFoldDB" id="A0A0F9KQT2"/>
<sequence>MRDLTDHVREKDEAEGPPMTHKLTAKDIKHARVFIEHVHHCDETN</sequence>
<reference evidence="2" key="1">
    <citation type="journal article" date="2015" name="Nature">
        <title>Complex archaea that bridge the gap between prokaryotes and eukaryotes.</title>
        <authorList>
            <person name="Spang A."/>
            <person name="Saw J.H."/>
            <person name="Jorgensen S.L."/>
            <person name="Zaremba-Niedzwiedzka K."/>
            <person name="Martijn J."/>
            <person name="Lind A.E."/>
            <person name="van Eijk R."/>
            <person name="Schleper C."/>
            <person name="Guy L."/>
            <person name="Ettema T.J."/>
        </authorList>
    </citation>
    <scope>NUCLEOTIDE SEQUENCE</scope>
</reference>
<evidence type="ECO:0000313" key="2">
    <source>
        <dbReference type="EMBL" id="KKM17770.1"/>
    </source>
</evidence>
<comment type="caution">
    <text evidence="2">The sequence shown here is derived from an EMBL/GenBank/DDBJ whole genome shotgun (WGS) entry which is preliminary data.</text>
</comment>
<protein>
    <submittedName>
        <fullName evidence="2">Uncharacterized protein</fullName>
    </submittedName>
</protein>
<gene>
    <name evidence="2" type="ORF">LCGC14_1672440</name>
</gene>
<dbReference type="EMBL" id="LAZR01014375">
    <property type="protein sequence ID" value="KKM17770.1"/>
    <property type="molecule type" value="Genomic_DNA"/>
</dbReference>
<accession>A0A0F9KQT2</accession>
<feature type="compositionally biased region" description="Basic and acidic residues" evidence="1">
    <location>
        <begin position="1"/>
        <end position="14"/>
    </location>
</feature>
<evidence type="ECO:0000256" key="1">
    <source>
        <dbReference type="SAM" id="MobiDB-lite"/>
    </source>
</evidence>
<name>A0A0F9KQT2_9ZZZZ</name>
<organism evidence="2">
    <name type="scientific">marine sediment metagenome</name>
    <dbReference type="NCBI Taxonomy" id="412755"/>
    <lineage>
        <taxon>unclassified sequences</taxon>
        <taxon>metagenomes</taxon>
        <taxon>ecological metagenomes</taxon>
    </lineage>
</organism>
<feature type="region of interest" description="Disordered" evidence="1">
    <location>
        <begin position="1"/>
        <end position="20"/>
    </location>
</feature>
<proteinExistence type="predicted"/>